<reference evidence="1 2" key="1">
    <citation type="journal article" date="2024" name="Plant Biotechnol. J.">
        <title>Genome and CRISPR/Cas9 system of a widespread forest tree (Populus alba) in the world.</title>
        <authorList>
            <person name="Liu Y.J."/>
            <person name="Jiang P.F."/>
            <person name="Han X.M."/>
            <person name="Li X.Y."/>
            <person name="Wang H.M."/>
            <person name="Wang Y.J."/>
            <person name="Wang X.X."/>
            <person name="Zeng Q.Y."/>
        </authorList>
    </citation>
    <scope>NUCLEOTIDE SEQUENCE [LARGE SCALE GENOMIC DNA]</scope>
    <source>
        <strain evidence="2">cv. PAL-ZL1</strain>
    </source>
</reference>
<sequence>MAPSRRKGAAGKAAAAAAAARRQWKVGDLVLAKVKGFPAWPATVSEPEKWGYPNPADWKKILVYFFGTQQIAFCNPADVEPFTEEKKQTLLMKRQGRGADFVRAVQEIIDSYEKLKKQDRVVLSSDDGPTHANGGNSLESSNHFEVKDQRETSEATITGRNDLSLQIDDASAEAKIGSLHHKDALLEQPPDDVVIREKPIITTYTSRKRSGGLRSRKRIMQEKAPSIERSRSSSRLESSRFQNFMMPPDDGNKSSGDMSIDCIQDRSLRSARQIKKSPDDSECDNADSSAFVSNVSIEDNGSEIITADSDSLSLNEGSTLDSGSRLETSETAVQCLEGDIELSRGLDFQIKAVIRKKRKQNRKRATDEVAEPTVRLETEADVDVGLHDNNQNSQFACKNLNITQIKEDGDEHLPLVKRARVRMGKQSSLEEEHNNFTLAEEQRPNEVALNAMEEDNSFFQPEERTSLEAGVNTLEPISSSSNCNSDIPAHRDSLVVRGIFSNVSPSKNCTPIQADKSQLLRVKEIQSFCSSADSESALPPSKRLHRALEAMSANATEGQAFIETSTVKTFIIGSSISSIRSASDTVTVSKENSDSEEQIVDSPGNMVSSFSSGSKKILEESNKSSLDVKICNEPGSIKGPGLCKEVFPEATDQGADKNPSGLCFETGNTCVSTQARSPLHLMPNLDRRQASLLSRHGSLGPLLLPKDEGNSGDTELKDFGDGNANKELHTSKDSGMSPNIISQADDTAKVSPQSGANLLRFTAEEVGYEDSVTVRPQIDSDSQANGICEVAKDVNCDPPQKEASHVSFSEYHLDDKDDLAQSSPPPADRVECPAQVFTPNASVHVSTSESVNFIQNSGSSSPNSLSHPKKIVSTSVSDEDKIESAVPQRPKSVGKWNNCAEAHAALSSFEAILGSLTRTKESISRATRMAIDCAKFGVSAKVVEILARSLESESNLHKRVDLFFLVDSIAQCSRGLKGDVGGIYPSAIQTVLPRLLSAAAPSGSFAQENRRQCLKVLRLWLERRILSESIIRHHIWELDILGGSSSAGLYSRRSARTERALDDPVRDMEGMLVDEYGSNSSFQLPGFCMPRMLKDEDDGSDSDGGFEAVTPEHYAEAPEYQEFTPAVEKHTHILEDVDGELEMEDVAPSCEAEMSSASGIGGGDAACNSHNQLEQCLPQPFAPPLPQDVPPSSPPLPSSPPPPPPPPPPPAAPCSSAMPDSYTSGVDSNNYTNSHDLQDDSRQPLTQNSVPPRINPSLSNAVICRTPECRDQMQVQHCDSTRSFSNYPVCQSNNVHRTDGPSFHHKAYPPRPQHPPPSNQFSYVQANQHVKSRREIPPPSYFHRFQHSHDFDCGNFYNNHERMGPGPYELNDGWRFPAPFPGPRYPDKSKASYAPVPYDGPPQEPTRLPHQEWDFHSQGMYHRNFMPSRPPPECAIPVTNRGRIHFLSAFLRLVQKSE</sequence>
<gene>
    <name evidence="1" type="ORF">D5086_026391</name>
</gene>
<dbReference type="Proteomes" id="UP000309997">
    <property type="component" value="Unassembled WGS sequence"/>
</dbReference>
<protein>
    <submittedName>
        <fullName evidence="1">Uncharacterized protein</fullName>
    </submittedName>
</protein>
<evidence type="ECO:0000313" key="1">
    <source>
        <dbReference type="EMBL" id="KAL3572487.1"/>
    </source>
</evidence>
<name>A0ACC4B1S1_POPAL</name>
<accession>A0ACC4B1S1</accession>
<comment type="caution">
    <text evidence="1">The sequence shown here is derived from an EMBL/GenBank/DDBJ whole genome shotgun (WGS) entry which is preliminary data.</text>
</comment>
<keyword evidence="2" id="KW-1185">Reference proteome</keyword>
<proteinExistence type="predicted"/>
<evidence type="ECO:0000313" key="2">
    <source>
        <dbReference type="Proteomes" id="UP000309997"/>
    </source>
</evidence>
<dbReference type="EMBL" id="RCHU02000014">
    <property type="protein sequence ID" value="KAL3572487.1"/>
    <property type="molecule type" value="Genomic_DNA"/>
</dbReference>
<organism evidence="1 2">
    <name type="scientific">Populus alba</name>
    <name type="common">White poplar</name>
    <dbReference type="NCBI Taxonomy" id="43335"/>
    <lineage>
        <taxon>Eukaryota</taxon>
        <taxon>Viridiplantae</taxon>
        <taxon>Streptophyta</taxon>
        <taxon>Embryophyta</taxon>
        <taxon>Tracheophyta</taxon>
        <taxon>Spermatophyta</taxon>
        <taxon>Magnoliopsida</taxon>
        <taxon>eudicotyledons</taxon>
        <taxon>Gunneridae</taxon>
        <taxon>Pentapetalae</taxon>
        <taxon>rosids</taxon>
        <taxon>fabids</taxon>
        <taxon>Malpighiales</taxon>
        <taxon>Salicaceae</taxon>
        <taxon>Saliceae</taxon>
        <taxon>Populus</taxon>
    </lineage>
</organism>